<dbReference type="Proteomes" id="UP000030002">
    <property type="component" value="Unassembled WGS sequence"/>
</dbReference>
<feature type="transmembrane region" description="Helical" evidence="1">
    <location>
        <begin position="6"/>
        <end position="25"/>
    </location>
</feature>
<dbReference type="RefSeq" id="WP_035913472.1">
    <property type="nucleotide sequence ID" value="NZ_AVPJ01000003.1"/>
</dbReference>
<evidence type="ECO:0000313" key="2">
    <source>
        <dbReference type="EMBL" id="KGN33969.1"/>
    </source>
</evidence>
<evidence type="ECO:0000313" key="3">
    <source>
        <dbReference type="Proteomes" id="UP000030002"/>
    </source>
</evidence>
<dbReference type="AlphaFoldDB" id="A0A0A0JB07"/>
<dbReference type="EMBL" id="AVPJ01000003">
    <property type="protein sequence ID" value="KGN33969.1"/>
    <property type="molecule type" value="Genomic_DNA"/>
</dbReference>
<keyword evidence="1" id="KW-1133">Transmembrane helix</keyword>
<sequence length="66" mass="7900">MSTYIADLAPIVFSLVLVALFVWALERSNRRHPTAPWADEWRHHVDQDADHRRSEHDWDAYYHRTA</sequence>
<protein>
    <submittedName>
        <fullName evidence="2">Uncharacterized protein</fullName>
    </submittedName>
</protein>
<accession>A0A0A0JB07</accession>
<name>A0A0A0JB07_9MICO</name>
<comment type="caution">
    <text evidence="2">The sequence shown here is derived from an EMBL/GenBank/DDBJ whole genome shotgun (WGS) entry which is preliminary data.</text>
</comment>
<gene>
    <name evidence="2" type="ORF">N802_08425</name>
</gene>
<dbReference type="OrthoDB" id="4843784at2"/>
<organism evidence="2 3">
    <name type="scientific">Knoellia sinensis KCTC 19936</name>
    <dbReference type="NCBI Taxonomy" id="1385520"/>
    <lineage>
        <taxon>Bacteria</taxon>
        <taxon>Bacillati</taxon>
        <taxon>Actinomycetota</taxon>
        <taxon>Actinomycetes</taxon>
        <taxon>Micrococcales</taxon>
        <taxon>Intrasporangiaceae</taxon>
        <taxon>Knoellia</taxon>
    </lineage>
</organism>
<evidence type="ECO:0000256" key="1">
    <source>
        <dbReference type="SAM" id="Phobius"/>
    </source>
</evidence>
<keyword evidence="1" id="KW-0472">Membrane</keyword>
<reference evidence="2 3" key="1">
    <citation type="submission" date="2013-08" db="EMBL/GenBank/DDBJ databases">
        <title>The genome sequence of Knoellia sinensis.</title>
        <authorList>
            <person name="Zhu W."/>
            <person name="Wang G."/>
        </authorList>
    </citation>
    <scope>NUCLEOTIDE SEQUENCE [LARGE SCALE GENOMIC DNA]</scope>
    <source>
        <strain evidence="2 3">KCTC 19936</strain>
    </source>
</reference>
<keyword evidence="1" id="KW-0812">Transmembrane</keyword>
<proteinExistence type="predicted"/>
<keyword evidence="3" id="KW-1185">Reference proteome</keyword>